<dbReference type="Pfam" id="PF00400">
    <property type="entry name" value="WD40"/>
    <property type="match status" value="3"/>
</dbReference>
<evidence type="ECO:0000256" key="4">
    <source>
        <dbReference type="ARBA" id="ARBA00022737"/>
    </source>
</evidence>
<name>A0A8J6H6E7_TENMO</name>
<dbReference type="Pfam" id="PF08145">
    <property type="entry name" value="BOP1NT"/>
    <property type="match status" value="1"/>
</dbReference>
<comment type="subcellular location">
    <subcellularLocation>
        <location evidence="7">Nucleus</location>
        <location evidence="7">Nucleolus</location>
    </subcellularLocation>
    <subcellularLocation>
        <location evidence="7">Nucleus</location>
        <location evidence="7">Nucleoplasm</location>
    </subcellularLocation>
</comment>
<feature type="binding site" evidence="8">
    <location>
        <position position="392"/>
    </location>
    <ligand>
        <name>substrate</name>
    </ligand>
</feature>
<evidence type="ECO:0000256" key="9">
    <source>
        <dbReference type="PIRSR" id="PIRSR610347-3"/>
    </source>
</evidence>
<feature type="domain" description="BOP1 N-terminal" evidence="13">
    <location>
        <begin position="824"/>
        <end position="1088"/>
    </location>
</feature>
<comment type="function">
    <text evidence="7">Required for maturation of ribosomal RNAs and formation of the large ribosomal subunit.</text>
</comment>
<evidence type="ECO:0000256" key="7">
    <source>
        <dbReference type="HAMAP-Rule" id="MF_03027"/>
    </source>
</evidence>
<proteinExistence type="inferred from homology"/>
<dbReference type="PROSITE" id="PS00678">
    <property type="entry name" value="WD_REPEATS_1"/>
    <property type="match status" value="1"/>
</dbReference>
<dbReference type="PANTHER" id="PTHR17605">
    <property type="entry name" value="RIBOSOME BIOGENESIS PROTEIN BOP1 BLOCK OF PROLIFERATION 1 PROTEIN"/>
    <property type="match status" value="1"/>
</dbReference>
<evidence type="ECO:0000256" key="5">
    <source>
        <dbReference type="ARBA" id="ARBA00023242"/>
    </source>
</evidence>
<feature type="region of interest" description="Disordered" evidence="11">
    <location>
        <begin position="682"/>
        <end position="816"/>
    </location>
</feature>
<dbReference type="InterPro" id="IPR028598">
    <property type="entry name" value="BOP1/Erb1"/>
</dbReference>
<comment type="caution">
    <text evidence="14">The sequence shown here is derived from an EMBL/GenBank/DDBJ whole genome shotgun (WGS) entry which is preliminary data.</text>
</comment>
<dbReference type="InterPro" id="IPR036322">
    <property type="entry name" value="WD40_repeat_dom_sf"/>
</dbReference>
<protein>
    <recommendedName>
        <fullName evidence="7">Ribosome biogenesis protein BOP1 homolog</fullName>
    </recommendedName>
</protein>
<keyword evidence="4" id="KW-0677">Repeat</keyword>
<dbReference type="PANTHER" id="PTHR17605:SF0">
    <property type="entry name" value="RIBOSOME BIOGENESIS PROTEIN BOP1"/>
    <property type="match status" value="1"/>
</dbReference>
<dbReference type="SMART" id="SM01035">
    <property type="entry name" value="BOP1NT"/>
    <property type="match status" value="1"/>
</dbReference>
<feature type="chain" id="PRO_5035325563" description="Ribosome biogenesis protein BOP1 homolog" evidence="12">
    <location>
        <begin position="17"/>
        <end position="1438"/>
    </location>
</feature>
<reference evidence="14" key="1">
    <citation type="journal article" date="2020" name="J Insects Food Feed">
        <title>The yellow mealworm (Tenebrio molitor) genome: a resource for the emerging insects as food and feed industry.</title>
        <authorList>
            <person name="Eriksson T."/>
            <person name="Andere A."/>
            <person name="Kelstrup H."/>
            <person name="Emery V."/>
            <person name="Picard C."/>
        </authorList>
    </citation>
    <scope>NUCLEOTIDE SEQUENCE</scope>
    <source>
        <strain evidence="14">Stoneville</strain>
        <tissue evidence="14">Whole head</tissue>
    </source>
</reference>
<dbReference type="GO" id="GO:0030687">
    <property type="term" value="C:preribosome, large subunit precursor"/>
    <property type="evidence" value="ECO:0007669"/>
    <property type="project" value="UniProtKB-UniRule"/>
</dbReference>
<dbReference type="GO" id="GO:0005654">
    <property type="term" value="C:nucleoplasm"/>
    <property type="evidence" value="ECO:0007669"/>
    <property type="project" value="UniProtKB-SubCell"/>
</dbReference>
<evidence type="ECO:0000256" key="10">
    <source>
        <dbReference type="PROSITE-ProRule" id="PRU00221"/>
    </source>
</evidence>
<keyword evidence="3 10" id="KW-0853">WD repeat</keyword>
<evidence type="ECO:0000256" key="2">
    <source>
        <dbReference type="ARBA" id="ARBA00022552"/>
    </source>
</evidence>
<dbReference type="Gene3D" id="3.30.870.10">
    <property type="entry name" value="Endonuclease Chain A"/>
    <property type="match status" value="4"/>
</dbReference>
<dbReference type="SUPFAM" id="SSF50978">
    <property type="entry name" value="WD40 repeat-like"/>
    <property type="match status" value="1"/>
</dbReference>
<dbReference type="InterPro" id="IPR012953">
    <property type="entry name" value="BOP1_N_dom"/>
</dbReference>
<feature type="compositionally biased region" description="Acidic residues" evidence="11">
    <location>
        <begin position="700"/>
        <end position="773"/>
    </location>
</feature>
<sequence length="1438" mass="165643">MIHFASFLWVSPLCRRLPETASDTDGDSPTGFKSSLLRYLKQYNLPILEPWVEQVSRADFRDVRVFLVTSIPGEHCSGKTDNYVYHVGDLLAQHCTIPSSPLEWEVIAQTSSVGFFGKTSAKWLRGILLRSLAAHDRSQKVFRSGATFKLVYPSVRNVQKGRWSEEGSFCLVYEDGVHRAQKWFKGYLHEWRADRLGRSGVMPHTKSYCRTSPCHNKIAWFLLTSANVSRAAWGRVINDGEGVFVKNYEAGVMFLPKFFDEDCFEIGESSDNKNVRTNRAMSEKLGFAAPYNIFFNVIPAIPETYLQYNAISFRDLLCPSLGILKTSLHLTFTVEFDWVLDEYERCRVGEIPITILYGDRKVRPVRLRPRNTRFYLTHRMIQLHRHGKHNSKLTILVYADDSIRVVVSTVNLTPRDWDRHNHTFWISPRCPALPAGCAEGAGESLTKFKASLLNYLCQYTNPDIITWIEIVRKVDFSTVRVFLVETIPGTHSAQNNKTHCTRIEQLILEHRNAPLYQPWHFPGARKHGVIVAQLNSIEVFPDDPPKWFYNDVWTPLYGGEARRNEPVLHIIYPTVDNVRFGAYRRSGARCLSCSRDFLDENPWLRPYLRQSFRRWQAETWMRTSIMPRTTQYCHASPDFTELDWFFFTSASLSWTAWGQRIVQNNRTVVQTKNFELGEELLNVVNGDDGDSSDSDREIESSDEEDLEESDDEAEESDNVDDDPEESEDVDEESHDDEVDEESHDDEDVDEESHDDEDDEENEAVDGEMDDSEVDGEREVDKDDATSSKKEIISKPAPPDEYADHDTSDEEDIRNTVGNIPKNWYDEYKHFGYDWDGNQIIKPETGDHLDNFLKRMEDPDFWRTVKDLQTGQNVVLSDEDIQLIRRIKANKIPDATFEEYAPWVEWFTSEVMKTPLRKFPEHKRSFLPSQSDAKKISKLVHALKMGWIKTRAEAEKLRAKKEPQFYMLWASDDQADQMRRIHKHIQAPKRLLPGHAESYNPPPEYLFDERELKQWNKHKNAPWKRKLHFVPQKYSSLRHVPAYPRYIKERFLRCLDLYLCPRGIKMKLNIEPESLVPKLPSPRDLQPFPTVLALEYKGHTDMVRTISTDKSGQYLASGSDDGTVKLWEVNTGRCLKTIQTDDVVRSVEWCPNAALSLILVATGNRVLLINPHLGDFVVCSKTDAVLETPPKSDAIVSERVKTTVEWSDSIEPDLYSKGVRIVLKHFKEVSQVTWHGKGDYFATVMPDGLNRSVLIGQVSRRRSQLPFTKPKGLVQCVLFHPTKPFLFVATQRHVRIYDLVKQVLTKKLLTNSKWISTMSVHPGGDNLLVGTYDRKMLWFDLDLSTKPYQTLRLHGAAVRGVAFHKRYPLFASGSDDKSLIVSHGMVYNDLLKNPLIVPLKRLQDHETTNDFGIFGVHFHPLQPWVFSSGADGTIKLYSN</sequence>
<evidence type="ECO:0000313" key="15">
    <source>
        <dbReference type="Proteomes" id="UP000719412"/>
    </source>
</evidence>
<dbReference type="HAMAP" id="MF_03027">
    <property type="entry name" value="BOP1"/>
    <property type="match status" value="1"/>
</dbReference>
<comment type="function">
    <text evidence="6">Component of the PeBoW complex, which is required for maturation of 28S and 5.8S ribosomal RNAs and formation of the 60S ribosome.</text>
</comment>
<keyword evidence="5 7" id="KW-0539">Nucleus</keyword>
<feature type="signal peptide" evidence="12">
    <location>
        <begin position="1"/>
        <end position="16"/>
    </location>
</feature>
<feature type="compositionally biased region" description="Acidic residues" evidence="11">
    <location>
        <begin position="800"/>
        <end position="811"/>
    </location>
</feature>
<dbReference type="PROSITE" id="PS50294">
    <property type="entry name" value="WD_REPEATS_REGION"/>
    <property type="match status" value="1"/>
</dbReference>
<accession>A0A8J6H6E7</accession>
<evidence type="ECO:0000259" key="13">
    <source>
        <dbReference type="SMART" id="SM01035"/>
    </source>
</evidence>
<keyword evidence="12" id="KW-0732">Signal</keyword>
<evidence type="ECO:0000256" key="8">
    <source>
        <dbReference type="PIRSR" id="PIRSR610347-2"/>
    </source>
</evidence>
<keyword evidence="1 7" id="KW-0690">Ribosome biogenesis</keyword>
<feature type="compositionally biased region" description="Basic and acidic residues" evidence="11">
    <location>
        <begin position="774"/>
        <end position="792"/>
    </location>
</feature>
<dbReference type="GO" id="GO:0070545">
    <property type="term" value="C:PeBoW complex"/>
    <property type="evidence" value="ECO:0007669"/>
    <property type="project" value="TreeGrafter"/>
</dbReference>
<dbReference type="GO" id="GO:0043021">
    <property type="term" value="F:ribonucleoprotein complex binding"/>
    <property type="evidence" value="ECO:0007669"/>
    <property type="project" value="UniProtKB-UniRule"/>
</dbReference>
<evidence type="ECO:0000256" key="1">
    <source>
        <dbReference type="ARBA" id="ARBA00022517"/>
    </source>
</evidence>
<comment type="similarity">
    <text evidence="7">Belongs to the WD repeat BOP1/ERB1 family.</text>
</comment>
<organism evidence="14 15">
    <name type="scientific">Tenebrio molitor</name>
    <name type="common">Yellow mealworm beetle</name>
    <dbReference type="NCBI Taxonomy" id="7067"/>
    <lineage>
        <taxon>Eukaryota</taxon>
        <taxon>Metazoa</taxon>
        <taxon>Ecdysozoa</taxon>
        <taxon>Arthropoda</taxon>
        <taxon>Hexapoda</taxon>
        <taxon>Insecta</taxon>
        <taxon>Pterygota</taxon>
        <taxon>Neoptera</taxon>
        <taxon>Endopterygota</taxon>
        <taxon>Coleoptera</taxon>
        <taxon>Polyphaga</taxon>
        <taxon>Cucujiformia</taxon>
        <taxon>Tenebrionidae</taxon>
        <taxon>Tenebrio</taxon>
    </lineage>
</organism>
<dbReference type="Gene3D" id="2.130.10.10">
    <property type="entry name" value="YVTN repeat-like/Quinoprotein amine dehydrogenase"/>
    <property type="match status" value="1"/>
</dbReference>
<dbReference type="PROSITE" id="PS50082">
    <property type="entry name" value="WD_REPEATS_2"/>
    <property type="match status" value="1"/>
</dbReference>
<dbReference type="InterPro" id="IPR010347">
    <property type="entry name" value="Tdp1"/>
</dbReference>
<evidence type="ECO:0000256" key="3">
    <source>
        <dbReference type="ARBA" id="ARBA00022574"/>
    </source>
</evidence>
<evidence type="ECO:0000256" key="12">
    <source>
        <dbReference type="SAM" id="SignalP"/>
    </source>
</evidence>
<dbReference type="GO" id="GO:0000466">
    <property type="term" value="P:maturation of 5.8S rRNA from tricistronic rRNA transcript (SSU-rRNA, 5.8S rRNA, LSU-rRNA)"/>
    <property type="evidence" value="ECO:0007669"/>
    <property type="project" value="UniProtKB-UniRule"/>
</dbReference>
<dbReference type="Pfam" id="PF06087">
    <property type="entry name" value="Tyr-DNA_phospho"/>
    <property type="match status" value="2"/>
</dbReference>
<dbReference type="FunFam" id="2.130.10.10:FF:000061">
    <property type="entry name" value="Ribosome biogenesis protein BOP1 homolog"/>
    <property type="match status" value="1"/>
</dbReference>
<dbReference type="InterPro" id="IPR001680">
    <property type="entry name" value="WD40_rpt"/>
</dbReference>
<dbReference type="InterPro" id="IPR015943">
    <property type="entry name" value="WD40/YVTN_repeat-like_dom_sf"/>
</dbReference>
<evidence type="ECO:0000313" key="14">
    <source>
        <dbReference type="EMBL" id="KAH0808954.1"/>
    </source>
</evidence>
<dbReference type="GO" id="GO:0000463">
    <property type="term" value="P:maturation of LSU-rRNA from tricistronic rRNA transcript (SSU-rRNA, 5.8S rRNA, LSU-rRNA)"/>
    <property type="evidence" value="ECO:0007669"/>
    <property type="project" value="UniProtKB-UniRule"/>
</dbReference>
<dbReference type="SMART" id="SM00320">
    <property type="entry name" value="WD40"/>
    <property type="match status" value="7"/>
</dbReference>
<dbReference type="GO" id="GO:0006281">
    <property type="term" value="P:DNA repair"/>
    <property type="evidence" value="ECO:0007669"/>
    <property type="project" value="InterPro"/>
</dbReference>
<evidence type="ECO:0000256" key="6">
    <source>
        <dbReference type="ARBA" id="ARBA00055102"/>
    </source>
</evidence>
<keyword evidence="2 7" id="KW-0698">rRNA processing</keyword>
<keyword evidence="15" id="KW-1185">Reference proteome</keyword>
<feature type="repeat" description="WD" evidence="10">
    <location>
        <begin position="1095"/>
        <end position="1136"/>
    </location>
</feature>
<dbReference type="GO" id="GO:0008081">
    <property type="term" value="F:phosphoric diester hydrolase activity"/>
    <property type="evidence" value="ECO:0007669"/>
    <property type="project" value="InterPro"/>
</dbReference>
<evidence type="ECO:0000256" key="11">
    <source>
        <dbReference type="SAM" id="MobiDB-lite"/>
    </source>
</evidence>
<dbReference type="EMBL" id="JABDTM020028433">
    <property type="protein sequence ID" value="KAH0808954.1"/>
    <property type="molecule type" value="Genomic_DNA"/>
</dbReference>
<dbReference type="InterPro" id="IPR019775">
    <property type="entry name" value="WD40_repeat_CS"/>
</dbReference>
<feature type="site" description="Interaction with DNA" evidence="9">
    <location>
        <position position="653"/>
    </location>
</feature>
<gene>
    <name evidence="14" type="ORF">GEV33_013840</name>
</gene>
<reference evidence="14" key="2">
    <citation type="submission" date="2021-08" db="EMBL/GenBank/DDBJ databases">
        <authorList>
            <person name="Eriksson T."/>
        </authorList>
    </citation>
    <scope>NUCLEOTIDE SEQUENCE</scope>
    <source>
        <strain evidence="14">Stoneville</strain>
        <tissue evidence="14">Whole head</tissue>
    </source>
</reference>
<dbReference type="SUPFAM" id="SSF56024">
    <property type="entry name" value="Phospholipase D/nuclease"/>
    <property type="match status" value="4"/>
</dbReference>
<dbReference type="Proteomes" id="UP000719412">
    <property type="component" value="Unassembled WGS sequence"/>
</dbReference>